<protein>
    <submittedName>
        <fullName evidence="1">Uncharacterized protein</fullName>
    </submittedName>
</protein>
<proteinExistence type="predicted"/>
<accession>A0A0F9PYT6</accession>
<sequence>MTRSRWFRVQFVPRSAILGETPEVFSREKPFNQVLCQTSEDGDESVRLPVEEYFERQLSWTLWDGAPTTLQLYGYTDLV</sequence>
<dbReference type="EMBL" id="LAZR01001939">
    <property type="protein sequence ID" value="KKN36835.1"/>
    <property type="molecule type" value="Genomic_DNA"/>
</dbReference>
<comment type="caution">
    <text evidence="1">The sequence shown here is derived from an EMBL/GenBank/DDBJ whole genome shotgun (WGS) entry which is preliminary data.</text>
</comment>
<reference evidence="1" key="1">
    <citation type="journal article" date="2015" name="Nature">
        <title>Complex archaea that bridge the gap between prokaryotes and eukaryotes.</title>
        <authorList>
            <person name="Spang A."/>
            <person name="Saw J.H."/>
            <person name="Jorgensen S.L."/>
            <person name="Zaremba-Niedzwiedzka K."/>
            <person name="Martijn J."/>
            <person name="Lind A.E."/>
            <person name="van Eijk R."/>
            <person name="Schleper C."/>
            <person name="Guy L."/>
            <person name="Ettema T.J."/>
        </authorList>
    </citation>
    <scope>NUCLEOTIDE SEQUENCE</scope>
</reference>
<dbReference type="AlphaFoldDB" id="A0A0F9PYT6"/>
<organism evidence="1">
    <name type="scientific">marine sediment metagenome</name>
    <dbReference type="NCBI Taxonomy" id="412755"/>
    <lineage>
        <taxon>unclassified sequences</taxon>
        <taxon>metagenomes</taxon>
        <taxon>ecological metagenomes</taxon>
    </lineage>
</organism>
<gene>
    <name evidence="1" type="ORF">LCGC14_0769570</name>
</gene>
<name>A0A0F9PYT6_9ZZZZ</name>
<evidence type="ECO:0000313" key="1">
    <source>
        <dbReference type="EMBL" id="KKN36835.1"/>
    </source>
</evidence>